<feature type="transmembrane region" description="Helical" evidence="1">
    <location>
        <begin position="7"/>
        <end position="24"/>
    </location>
</feature>
<keyword evidence="1" id="KW-0472">Membrane</keyword>
<keyword evidence="1" id="KW-0812">Transmembrane</keyword>
<accession>A0A5E4YPZ1</accession>
<feature type="transmembrane region" description="Helical" evidence="1">
    <location>
        <begin position="67"/>
        <end position="86"/>
    </location>
</feature>
<evidence type="ECO:0000313" key="3">
    <source>
        <dbReference type="Proteomes" id="UP000337189"/>
    </source>
</evidence>
<organism evidence="2 3">
    <name type="scientific">Pandoraea communis</name>
    <dbReference type="NCBI Taxonomy" id="2508297"/>
    <lineage>
        <taxon>Bacteria</taxon>
        <taxon>Pseudomonadati</taxon>
        <taxon>Pseudomonadota</taxon>
        <taxon>Betaproteobacteria</taxon>
        <taxon>Burkholderiales</taxon>
        <taxon>Burkholderiaceae</taxon>
        <taxon>Pandoraea</taxon>
    </lineage>
</organism>
<evidence type="ECO:0000313" key="2">
    <source>
        <dbReference type="EMBL" id="VVE50861.1"/>
    </source>
</evidence>
<proteinExistence type="predicted"/>
<keyword evidence="1" id="KW-1133">Transmembrane helix</keyword>
<dbReference type="EMBL" id="CABPSJ010000008">
    <property type="protein sequence ID" value="VVE50861.1"/>
    <property type="molecule type" value="Genomic_DNA"/>
</dbReference>
<dbReference type="AlphaFoldDB" id="A0A5E4YPZ1"/>
<dbReference type="Proteomes" id="UP000337189">
    <property type="component" value="Unassembled WGS sequence"/>
</dbReference>
<dbReference type="RefSeq" id="WP_150691571.1">
    <property type="nucleotide sequence ID" value="NZ_CABPSJ010000008.1"/>
</dbReference>
<feature type="transmembrane region" description="Helical" evidence="1">
    <location>
        <begin position="178"/>
        <end position="205"/>
    </location>
</feature>
<evidence type="ECO:0000256" key="1">
    <source>
        <dbReference type="SAM" id="Phobius"/>
    </source>
</evidence>
<reference evidence="2 3" key="1">
    <citation type="submission" date="2019-08" db="EMBL/GenBank/DDBJ databases">
        <authorList>
            <person name="Peeters C."/>
        </authorList>
    </citation>
    <scope>NUCLEOTIDE SEQUENCE [LARGE SCALE GENOMIC DNA]</scope>
    <source>
        <strain evidence="2 3">LMG 31110</strain>
    </source>
</reference>
<protein>
    <submittedName>
        <fullName evidence="2">Uncharacterized protein</fullName>
    </submittedName>
</protein>
<sequence length="339" mass="37563">MIFLRILIGAVLILVIPFAVSYVVRRVKKLFVTLFVFLARIIRRVVERHHIAGKLNRLSIQVAKFFSVPRIVIGQIALTLLSAWVLAKYISEIDVFNVLWRLTLLGLMPLAWLAIALCGSQRVLRALECPFCVVIRWTLLLILLWIAHAHTAEDLSLLFGPAASRLPVASGLGAFLRAIGYLALPTAFLMASSQILMFIAFGTVAGGKLQILGRSRFIAPVVTAVLLLTVTVWNSAQVVLVSAPLERLLVAHVAFENDMLSEEVCNGKKSNRRVVYFEADQSRAFVFSSPKAGERARPKVESLRKLKADEIKAMIPTYEGVIACHWPVTPPESSDVQKS</sequence>
<gene>
    <name evidence="2" type="ORF">PCO31110_04738</name>
</gene>
<name>A0A5E4YPZ1_9BURK</name>
<feature type="transmembrane region" description="Helical" evidence="1">
    <location>
        <begin position="98"/>
        <end position="117"/>
    </location>
</feature>
<feature type="transmembrane region" description="Helical" evidence="1">
    <location>
        <begin position="217"/>
        <end position="236"/>
    </location>
</feature>
<feature type="transmembrane region" description="Helical" evidence="1">
    <location>
        <begin position="129"/>
        <end position="148"/>
    </location>
</feature>